<sequence length="424" mass="47250">MTSIGKVVPIVGVIQNYAWGKKGTESEVAKLYKGSIPSFNIQPGSPYAELWFGTHPKGPSKLLENSELLTSWLSKNLQQASCNHSNELPFLLKVLSVDTALSIQIHPNKLEAGELHKWNPREYPDSNHKPEMAIALTSFEALCGFRPLQEIEHYFCDLDELKILTKLVTDSAHHVTTAGKIFQTELDFKNSFVSLMNCDAGIVKEQAASLNGRISKNNEMKSDPNHALFLRLHCQYPGDVGCFCVYFLNYVTLKPGEALFLQSNLPHAYIHGDCIECMANSDNVVRAGLTPKFRDVDTLCRLVKYENRQIRDVLFDSLAKDFKKYTMPATSTSSILLVTKGQAKLYCINKSNEDNDDNNGGRNSAGTNSLKSDTKPDRNDHRWKKIDIKTGLNKENGNGVLRNAPSEQKGNKAKNDSAKPGELN</sequence>
<evidence type="ECO:0000256" key="4">
    <source>
        <dbReference type="ARBA" id="ARBA00011956"/>
    </source>
</evidence>
<evidence type="ECO:0000256" key="3">
    <source>
        <dbReference type="ARBA" id="ARBA00010772"/>
    </source>
</evidence>
<dbReference type="NCBIfam" id="TIGR00218">
    <property type="entry name" value="manA"/>
    <property type="match status" value="1"/>
</dbReference>
<dbReference type="OMA" id="EFAACIS"/>
<dbReference type="HOGENOM" id="CLU_026967_0_1_1"/>
<evidence type="ECO:0000256" key="6">
    <source>
        <dbReference type="ARBA" id="ARBA00022833"/>
    </source>
</evidence>
<dbReference type="Pfam" id="PF20512">
    <property type="entry name" value="PMI_typeI_hel"/>
    <property type="match status" value="1"/>
</dbReference>
<dbReference type="CTD" id="20201514"/>
<dbReference type="Proteomes" id="UP000015101">
    <property type="component" value="Unassembled WGS sequence"/>
</dbReference>
<dbReference type="InterPro" id="IPR016305">
    <property type="entry name" value="Mannose-6-P_Isomerase"/>
</dbReference>
<comment type="cofactor">
    <cofactor evidence="11">
        <name>Zn(2+)</name>
        <dbReference type="ChEBI" id="CHEBI:29105"/>
    </cofactor>
    <text evidence="11">Binds 1 zinc ion per subunit.</text>
</comment>
<dbReference type="EC" id="5.3.1.8" evidence="4"/>
<evidence type="ECO:0000256" key="11">
    <source>
        <dbReference type="PIRSR" id="PIRSR001480-2"/>
    </source>
</evidence>
<dbReference type="Gene3D" id="2.60.120.10">
    <property type="entry name" value="Jelly Rolls"/>
    <property type="match status" value="1"/>
</dbReference>
<evidence type="ECO:0000256" key="2">
    <source>
        <dbReference type="ARBA" id="ARBA00004666"/>
    </source>
</evidence>
<name>T1EY64_HELRO</name>
<evidence type="ECO:0000313" key="16">
    <source>
        <dbReference type="EMBL" id="ESO11493.1"/>
    </source>
</evidence>
<comment type="similarity">
    <text evidence="3">Belongs to the mannose-6-phosphate isomerase type 1 family.</text>
</comment>
<evidence type="ECO:0000256" key="13">
    <source>
        <dbReference type="SAM" id="MobiDB-lite"/>
    </source>
</evidence>
<dbReference type="STRING" id="6412.T1EY64"/>
<keyword evidence="6 11" id="KW-0862">Zinc</keyword>
<dbReference type="FunCoup" id="T1EY64">
    <property type="interactions" value="1049"/>
</dbReference>
<dbReference type="PANTHER" id="PTHR10309">
    <property type="entry name" value="MANNOSE-6-PHOSPHATE ISOMERASE"/>
    <property type="match status" value="1"/>
</dbReference>
<comment type="pathway">
    <text evidence="2 12">Nucleotide-sugar biosynthesis; GDP-alpha-D-mannose biosynthesis; alpha-D-mannose 1-phosphate from D-fructose 6-phosphate: step 1/2.</text>
</comment>
<evidence type="ECO:0000256" key="1">
    <source>
        <dbReference type="ARBA" id="ARBA00000757"/>
    </source>
</evidence>
<reference evidence="17" key="3">
    <citation type="submission" date="2015-06" db="UniProtKB">
        <authorList>
            <consortium name="EnsemblMetazoa"/>
        </authorList>
    </citation>
    <scope>IDENTIFICATION</scope>
</reference>
<dbReference type="PRINTS" id="PR00714">
    <property type="entry name" value="MAN6PISMRASE"/>
</dbReference>
<feature type="domain" description="Phosphomannose isomerase type I helical insertion" evidence="15">
    <location>
        <begin position="173"/>
        <end position="248"/>
    </location>
</feature>
<dbReference type="eggNOG" id="KOG2757">
    <property type="taxonomic scope" value="Eukaryota"/>
</dbReference>
<dbReference type="Gene3D" id="1.10.441.10">
    <property type="entry name" value="Phosphomannose Isomerase, domain 2"/>
    <property type="match status" value="1"/>
</dbReference>
<evidence type="ECO:0000256" key="12">
    <source>
        <dbReference type="RuleBase" id="RU004248"/>
    </source>
</evidence>
<evidence type="ECO:0000256" key="8">
    <source>
        <dbReference type="ARBA" id="ARBA00029741"/>
    </source>
</evidence>
<dbReference type="InterPro" id="IPR046457">
    <property type="entry name" value="PMI_typeI_cat"/>
</dbReference>
<dbReference type="KEGG" id="hro:HELRODRAFT_166495"/>
<dbReference type="EnsemblMetazoa" id="HelroT166495">
    <property type="protein sequence ID" value="HelroP166495"/>
    <property type="gene ID" value="HelroG166495"/>
</dbReference>
<evidence type="ECO:0000256" key="5">
    <source>
        <dbReference type="ARBA" id="ARBA00022723"/>
    </source>
</evidence>
<organism evidence="17 18">
    <name type="scientific">Helobdella robusta</name>
    <name type="common">Californian leech</name>
    <dbReference type="NCBI Taxonomy" id="6412"/>
    <lineage>
        <taxon>Eukaryota</taxon>
        <taxon>Metazoa</taxon>
        <taxon>Spiralia</taxon>
        <taxon>Lophotrochozoa</taxon>
        <taxon>Annelida</taxon>
        <taxon>Clitellata</taxon>
        <taxon>Hirudinea</taxon>
        <taxon>Rhynchobdellida</taxon>
        <taxon>Glossiphoniidae</taxon>
        <taxon>Helobdella</taxon>
    </lineage>
</organism>
<evidence type="ECO:0000256" key="10">
    <source>
        <dbReference type="PIRSR" id="PIRSR001480-1"/>
    </source>
</evidence>
<dbReference type="GO" id="GO:0004476">
    <property type="term" value="F:mannose-6-phosphate isomerase activity"/>
    <property type="evidence" value="ECO:0000318"/>
    <property type="project" value="GO_Central"/>
</dbReference>
<dbReference type="InterPro" id="IPR001250">
    <property type="entry name" value="Man6P_Isoase-1"/>
</dbReference>
<evidence type="ECO:0000259" key="14">
    <source>
        <dbReference type="Pfam" id="PF20511"/>
    </source>
</evidence>
<keyword evidence="18" id="KW-1185">Reference proteome</keyword>
<evidence type="ECO:0000313" key="17">
    <source>
        <dbReference type="EnsemblMetazoa" id="HelroP166495"/>
    </source>
</evidence>
<dbReference type="GO" id="GO:0005975">
    <property type="term" value="P:carbohydrate metabolic process"/>
    <property type="evidence" value="ECO:0007669"/>
    <property type="project" value="InterPro"/>
</dbReference>
<comment type="catalytic activity">
    <reaction evidence="1">
        <text>D-mannose 6-phosphate = D-fructose 6-phosphate</text>
        <dbReference type="Rhea" id="RHEA:12356"/>
        <dbReference type="ChEBI" id="CHEBI:58735"/>
        <dbReference type="ChEBI" id="CHEBI:61527"/>
        <dbReference type="EC" id="5.3.1.8"/>
    </reaction>
</comment>
<dbReference type="PANTHER" id="PTHR10309:SF0">
    <property type="entry name" value="MANNOSE-6-PHOSPHATE ISOMERASE"/>
    <property type="match status" value="1"/>
</dbReference>
<dbReference type="UniPathway" id="UPA00126">
    <property type="reaction ID" value="UER00423"/>
</dbReference>
<evidence type="ECO:0000256" key="7">
    <source>
        <dbReference type="ARBA" id="ARBA00023235"/>
    </source>
</evidence>
<dbReference type="Pfam" id="PF20511">
    <property type="entry name" value="PMI_typeI_cat"/>
    <property type="match status" value="1"/>
</dbReference>
<reference evidence="16 18" key="2">
    <citation type="journal article" date="2013" name="Nature">
        <title>Insights into bilaterian evolution from three spiralian genomes.</title>
        <authorList>
            <person name="Simakov O."/>
            <person name="Marletaz F."/>
            <person name="Cho S.J."/>
            <person name="Edsinger-Gonzales E."/>
            <person name="Havlak P."/>
            <person name="Hellsten U."/>
            <person name="Kuo D.H."/>
            <person name="Larsson T."/>
            <person name="Lv J."/>
            <person name="Arendt D."/>
            <person name="Savage R."/>
            <person name="Osoegawa K."/>
            <person name="de Jong P."/>
            <person name="Grimwood J."/>
            <person name="Chapman J.A."/>
            <person name="Shapiro H."/>
            <person name="Aerts A."/>
            <person name="Otillar R.P."/>
            <person name="Terry A.Y."/>
            <person name="Boore J.L."/>
            <person name="Grigoriev I.V."/>
            <person name="Lindberg D.R."/>
            <person name="Seaver E.C."/>
            <person name="Weisblat D.A."/>
            <person name="Putnam N.H."/>
            <person name="Rokhsar D.S."/>
        </authorList>
    </citation>
    <scope>NUCLEOTIDE SEQUENCE</scope>
</reference>
<dbReference type="OrthoDB" id="6605218at2759"/>
<evidence type="ECO:0000256" key="9">
    <source>
        <dbReference type="ARBA" id="ARBA00030762"/>
    </source>
</evidence>
<evidence type="ECO:0000259" key="15">
    <source>
        <dbReference type="Pfam" id="PF20512"/>
    </source>
</evidence>
<dbReference type="PROSITE" id="PS00965">
    <property type="entry name" value="PMI_I_1"/>
    <property type="match status" value="1"/>
</dbReference>
<dbReference type="FunFam" id="1.10.441.10:FF:000003">
    <property type="entry name" value="Mannose-6-phosphate isomerase"/>
    <property type="match status" value="1"/>
</dbReference>
<dbReference type="EMBL" id="AMQM01002432">
    <property type="status" value="NOT_ANNOTATED_CDS"/>
    <property type="molecule type" value="Genomic_DNA"/>
</dbReference>
<dbReference type="GeneID" id="20201514"/>
<dbReference type="AlphaFoldDB" id="T1EY64"/>
<dbReference type="InterPro" id="IPR011051">
    <property type="entry name" value="RmlC_Cupin_sf"/>
</dbReference>
<dbReference type="PIRSF" id="PIRSF001480">
    <property type="entry name" value="Mannose-6-phosphate_isomerase"/>
    <property type="match status" value="1"/>
</dbReference>
<feature type="region of interest" description="Disordered" evidence="13">
    <location>
        <begin position="350"/>
        <end position="424"/>
    </location>
</feature>
<accession>T1EY64</accession>
<keyword evidence="5 11" id="KW-0479">Metal-binding</keyword>
<dbReference type="InterPro" id="IPR018050">
    <property type="entry name" value="Pmannose_isomerase-type1_CS"/>
</dbReference>
<feature type="binding site" evidence="11">
    <location>
        <position position="104"/>
    </location>
    <ligand>
        <name>Zn(2+)</name>
        <dbReference type="ChEBI" id="CHEBI:29105"/>
    </ligand>
</feature>
<proteinExistence type="inferred from homology"/>
<keyword evidence="7" id="KW-0413">Isomerase</keyword>
<dbReference type="InterPro" id="IPR046458">
    <property type="entry name" value="PMI_typeI_hel"/>
</dbReference>
<feature type="compositionally biased region" description="Basic and acidic residues" evidence="13">
    <location>
        <begin position="372"/>
        <end position="388"/>
    </location>
</feature>
<feature type="domain" description="Phosphomannose isomerase type I catalytic" evidence="14">
    <location>
        <begin position="11"/>
        <end position="148"/>
    </location>
</feature>
<dbReference type="GO" id="GO:0009298">
    <property type="term" value="P:GDP-mannose biosynthetic process"/>
    <property type="evidence" value="ECO:0000318"/>
    <property type="project" value="GO_Central"/>
</dbReference>
<feature type="binding site" evidence="11">
    <location>
        <position position="267"/>
    </location>
    <ligand>
        <name>Zn(2+)</name>
        <dbReference type="ChEBI" id="CHEBI:29105"/>
    </ligand>
</feature>
<feature type="binding site" evidence="11">
    <location>
        <position position="131"/>
    </location>
    <ligand>
        <name>Zn(2+)</name>
        <dbReference type="ChEBI" id="CHEBI:29105"/>
    </ligand>
</feature>
<gene>
    <name evidence="17" type="primary">20201514</name>
    <name evidence="16" type="ORF">HELRODRAFT_166495</name>
</gene>
<dbReference type="EMBL" id="KB095812">
    <property type="protein sequence ID" value="ESO11493.1"/>
    <property type="molecule type" value="Genomic_DNA"/>
</dbReference>
<dbReference type="SUPFAM" id="SSF51182">
    <property type="entry name" value="RmlC-like cupins"/>
    <property type="match status" value="1"/>
</dbReference>
<feature type="active site" evidence="10">
    <location>
        <position position="286"/>
    </location>
</feature>
<dbReference type="RefSeq" id="XP_009009981.1">
    <property type="nucleotide sequence ID" value="XM_009011733.1"/>
</dbReference>
<feature type="binding site" evidence="11">
    <location>
        <position position="106"/>
    </location>
    <ligand>
        <name>Zn(2+)</name>
        <dbReference type="ChEBI" id="CHEBI:29105"/>
    </ligand>
</feature>
<dbReference type="PROSITE" id="PS00966">
    <property type="entry name" value="PMI_I_2"/>
    <property type="match status" value="1"/>
</dbReference>
<dbReference type="InterPro" id="IPR014710">
    <property type="entry name" value="RmlC-like_jellyroll"/>
</dbReference>
<reference evidence="18" key="1">
    <citation type="submission" date="2012-12" db="EMBL/GenBank/DDBJ databases">
        <authorList>
            <person name="Hellsten U."/>
            <person name="Grimwood J."/>
            <person name="Chapman J.A."/>
            <person name="Shapiro H."/>
            <person name="Aerts A."/>
            <person name="Otillar R.P."/>
            <person name="Terry A.Y."/>
            <person name="Boore J.L."/>
            <person name="Simakov O."/>
            <person name="Marletaz F."/>
            <person name="Cho S.-J."/>
            <person name="Edsinger-Gonzales E."/>
            <person name="Havlak P."/>
            <person name="Kuo D.-H."/>
            <person name="Larsson T."/>
            <person name="Lv J."/>
            <person name="Arendt D."/>
            <person name="Savage R."/>
            <person name="Osoegawa K."/>
            <person name="de Jong P."/>
            <person name="Lindberg D.R."/>
            <person name="Seaver E.C."/>
            <person name="Weisblat D.A."/>
            <person name="Putnam N.H."/>
            <person name="Grigoriev I.V."/>
            <person name="Rokhsar D.S."/>
        </authorList>
    </citation>
    <scope>NUCLEOTIDE SEQUENCE</scope>
</reference>
<feature type="compositionally biased region" description="Basic and acidic residues" evidence="13">
    <location>
        <begin position="409"/>
        <end position="424"/>
    </location>
</feature>
<evidence type="ECO:0000313" key="18">
    <source>
        <dbReference type="Proteomes" id="UP000015101"/>
    </source>
</evidence>
<dbReference type="CDD" id="cd07011">
    <property type="entry name" value="cupin_PMI_type_I_N"/>
    <property type="match status" value="1"/>
</dbReference>
<dbReference type="GO" id="GO:0008270">
    <property type="term" value="F:zinc ion binding"/>
    <property type="evidence" value="ECO:0007669"/>
    <property type="project" value="InterPro"/>
</dbReference>
<dbReference type="GO" id="GO:0005829">
    <property type="term" value="C:cytosol"/>
    <property type="evidence" value="ECO:0000318"/>
    <property type="project" value="GO_Central"/>
</dbReference>
<protein>
    <recommendedName>
        <fullName evidence="4">mannose-6-phosphate isomerase</fullName>
        <ecNumber evidence="4">5.3.1.8</ecNumber>
    </recommendedName>
    <alternativeName>
        <fullName evidence="8">Phosphohexomutase</fullName>
    </alternativeName>
    <alternativeName>
        <fullName evidence="9">Phosphomannose isomerase</fullName>
    </alternativeName>
</protein>
<dbReference type="InParanoid" id="T1EY64"/>